<accession>V6TI19</accession>
<dbReference type="SUPFAM" id="SSF56672">
    <property type="entry name" value="DNA/RNA polymerases"/>
    <property type="match status" value="1"/>
</dbReference>
<dbReference type="InterPro" id="IPR043502">
    <property type="entry name" value="DNA/RNA_pol_sf"/>
</dbReference>
<dbReference type="PROSITE" id="PS50878">
    <property type="entry name" value="RT_POL"/>
    <property type="match status" value="1"/>
</dbReference>
<dbReference type="VEuPathDB" id="GiardiaDB:DHA2_154500"/>
<dbReference type="VEuPathDB" id="GiardiaDB:GL50581_4628"/>
<dbReference type="Pfam" id="PF00078">
    <property type="entry name" value="RVT_1"/>
    <property type="match status" value="1"/>
</dbReference>
<proteinExistence type="predicted"/>
<dbReference type="EMBL" id="AHHH01000509">
    <property type="protein sequence ID" value="ESU38294.1"/>
    <property type="molecule type" value="Genomic_DNA"/>
</dbReference>
<feature type="non-terminal residue" evidence="2">
    <location>
        <position position="1"/>
    </location>
</feature>
<evidence type="ECO:0000313" key="2">
    <source>
        <dbReference type="EMBL" id="ESU38294.1"/>
    </source>
</evidence>
<protein>
    <submittedName>
        <fullName evidence="2">Reverse transcriptase</fullName>
    </submittedName>
</protein>
<comment type="caution">
    <text evidence="2">The sequence shown here is derived from an EMBL/GenBank/DDBJ whole genome shotgun (WGS) entry which is preliminary data.</text>
</comment>
<dbReference type="OrthoDB" id="411871at2759"/>
<keyword evidence="2" id="KW-0695">RNA-directed DNA polymerase</keyword>
<reference evidence="3" key="1">
    <citation type="submission" date="2012-02" db="EMBL/GenBank/DDBJ databases">
        <title>Genome sequencing of Giardia lamblia Genotypes A2 and B isolates (DH and GS) and comparative analysis with the genomes of Genotypes A1 and E (WB and Pig).</title>
        <authorList>
            <person name="Adam R."/>
            <person name="Dahlstrom E."/>
            <person name="Martens C."/>
            <person name="Bruno D."/>
            <person name="Barbian K."/>
            <person name="Porcella S.F."/>
            <person name="Nash T."/>
        </authorList>
    </citation>
    <scope>NUCLEOTIDE SEQUENCE</scope>
    <source>
        <strain evidence="3">GS</strain>
    </source>
</reference>
<gene>
    <name evidence="2" type="ORF">GSB_155108</name>
</gene>
<organism evidence="2 3">
    <name type="scientific">Giardia intestinalis</name>
    <name type="common">Giardia lamblia</name>
    <dbReference type="NCBI Taxonomy" id="5741"/>
    <lineage>
        <taxon>Eukaryota</taxon>
        <taxon>Metamonada</taxon>
        <taxon>Diplomonadida</taxon>
        <taxon>Hexamitidae</taxon>
        <taxon>Giardiinae</taxon>
        <taxon>Giardia</taxon>
    </lineage>
</organism>
<dbReference type="InterPro" id="IPR043128">
    <property type="entry name" value="Rev_trsase/Diguanyl_cyclase"/>
</dbReference>
<dbReference type="Gene3D" id="3.30.70.270">
    <property type="match status" value="1"/>
</dbReference>
<evidence type="ECO:0000259" key="1">
    <source>
        <dbReference type="PROSITE" id="PS50878"/>
    </source>
</evidence>
<dbReference type="Proteomes" id="UP000018040">
    <property type="component" value="Unassembled WGS sequence"/>
</dbReference>
<dbReference type="PANTHER" id="PTHR19446">
    <property type="entry name" value="REVERSE TRANSCRIPTASES"/>
    <property type="match status" value="1"/>
</dbReference>
<name>V6TI19_GIAIN</name>
<dbReference type="AlphaFoldDB" id="V6TI19"/>
<dbReference type="InterPro" id="IPR000477">
    <property type="entry name" value="RT_dom"/>
</dbReference>
<evidence type="ECO:0000313" key="3">
    <source>
        <dbReference type="Proteomes" id="UP000018040"/>
    </source>
</evidence>
<feature type="domain" description="Reverse transcriptase" evidence="1">
    <location>
        <begin position="6"/>
        <end position="220"/>
    </location>
</feature>
<keyword evidence="2" id="KW-0808">Transferase</keyword>
<keyword evidence="2" id="KW-0548">Nucleotidyltransferase</keyword>
<dbReference type="GO" id="GO:0003964">
    <property type="term" value="F:RNA-directed DNA polymerase activity"/>
    <property type="evidence" value="ECO:0007669"/>
    <property type="project" value="UniProtKB-KW"/>
</dbReference>
<sequence length="486" mass="53110">ALASLLSDCDWGRLKPLAEFRLKLLAKPNGKWRPIAIQETLLVALHRALLRQTPALRRLPPWQLAFEPMAQVKAIARAEALKRDCHLLTVDVKNAFNSVPHPVLLFSLHRAGVPAATVSYVESFLRARHAADLPAGVPQGDPLSMAMFCHALTWPVESFLAQYEVLAYADDMILASSPSVPASTVREDAHAALARVGLSVTIEKCASTQEGGISFMGTRIIRDSPYNLAECATRSLYESLRTLRAADVSRHDKIRLLSYCIVPSVNYGPLVDAYPGPQSYQEVDALVVAELGALLGIPDKLARALALAPRTAHGVGLVLPHHYHADMQRQAGTFRDLRKGQLKDAVPLRSFLPLALLRGPALSDDQVVFVGECLAGRYQKTRPMGSCRYCQQPMLPRHHLVCKGINGLHVARHEKIAAALLAAARGRTARIARNPAVPVDRLQPDFVIGDLVVAVPWRLERSYALKMGKYLPLLQSGPLPAHRGGG</sequence>
<reference evidence="2 3" key="2">
    <citation type="journal article" date="2013" name="Genome Biol. Evol.">
        <title>Genome sequencing of Giardia lamblia genotypes A2 and B isolates (DH and GS) and comparative analysis with the genomes of genotypes A1 and E (WB and Pig).</title>
        <authorList>
            <person name="Adam R.D."/>
            <person name="Dahlstrom E.W."/>
            <person name="Martens C.A."/>
            <person name="Bruno D.P."/>
            <person name="Barbian K.D."/>
            <person name="Ricklefs S.M."/>
            <person name="Hernandez M.M."/>
            <person name="Narla N.P."/>
            <person name="Patel R.B."/>
            <person name="Porcella S.F."/>
            <person name="Nash T.E."/>
        </authorList>
    </citation>
    <scope>NUCLEOTIDE SEQUENCE [LARGE SCALE GENOMIC DNA]</scope>
    <source>
        <strain evidence="2 3">GS</strain>
    </source>
</reference>